<dbReference type="Proteomes" id="UP000564644">
    <property type="component" value="Unassembled WGS sequence"/>
</dbReference>
<proteinExistence type="predicted"/>
<comment type="caution">
    <text evidence="1">The sequence shown here is derived from an EMBL/GenBank/DDBJ whole genome shotgun (WGS) entry which is preliminary data.</text>
</comment>
<name>A0A7X0SPH5_9BACL</name>
<accession>A0A7X0SPH5</accession>
<reference evidence="1 2" key="1">
    <citation type="submission" date="2020-08" db="EMBL/GenBank/DDBJ databases">
        <title>Cohnella phylogeny.</title>
        <authorList>
            <person name="Dunlap C."/>
        </authorList>
    </citation>
    <scope>NUCLEOTIDE SEQUENCE [LARGE SCALE GENOMIC DNA]</scope>
    <source>
        <strain evidence="1 2">CBP 2801</strain>
    </source>
</reference>
<keyword evidence="2" id="KW-1185">Reference proteome</keyword>
<sequence>MLCPACNALASHQPRCPCCGAEAADEGRAADWVGPYAPYGSIAMPDDGASGVCLHAASCPECRETFTIRVPLWPL</sequence>
<protein>
    <submittedName>
        <fullName evidence="1">Uncharacterized protein</fullName>
    </submittedName>
</protein>
<dbReference type="EMBL" id="JACJVO010000020">
    <property type="protein sequence ID" value="MBB6732495.1"/>
    <property type="molecule type" value="Genomic_DNA"/>
</dbReference>
<organism evidence="1 2">
    <name type="scientific">Cohnella zeiphila</name>
    <dbReference type="NCBI Taxonomy" id="2761120"/>
    <lineage>
        <taxon>Bacteria</taxon>
        <taxon>Bacillati</taxon>
        <taxon>Bacillota</taxon>
        <taxon>Bacilli</taxon>
        <taxon>Bacillales</taxon>
        <taxon>Paenibacillaceae</taxon>
        <taxon>Cohnella</taxon>
    </lineage>
</organism>
<dbReference type="AlphaFoldDB" id="A0A7X0SPH5"/>
<gene>
    <name evidence="1" type="ORF">H7C18_16360</name>
</gene>
<evidence type="ECO:0000313" key="2">
    <source>
        <dbReference type="Proteomes" id="UP000564644"/>
    </source>
</evidence>
<evidence type="ECO:0000313" key="1">
    <source>
        <dbReference type="EMBL" id="MBB6732495.1"/>
    </source>
</evidence>